<keyword evidence="4" id="KW-0479">Metal-binding</keyword>
<dbReference type="GO" id="GO:0043171">
    <property type="term" value="P:peptide catabolic process"/>
    <property type="evidence" value="ECO:0007669"/>
    <property type="project" value="TreeGrafter"/>
</dbReference>
<evidence type="ECO:0000256" key="6">
    <source>
        <dbReference type="ARBA" id="ARBA00022833"/>
    </source>
</evidence>
<dbReference type="Gene3D" id="1.10.390.10">
    <property type="entry name" value="Neutral Protease Domain 2"/>
    <property type="match status" value="1"/>
</dbReference>
<dbReference type="GO" id="GO:0042277">
    <property type="term" value="F:peptide binding"/>
    <property type="evidence" value="ECO:0007669"/>
    <property type="project" value="TreeGrafter"/>
</dbReference>
<organism evidence="9 10">
    <name type="scientific">Diploscapter pachys</name>
    <dbReference type="NCBI Taxonomy" id="2018661"/>
    <lineage>
        <taxon>Eukaryota</taxon>
        <taxon>Metazoa</taxon>
        <taxon>Ecdysozoa</taxon>
        <taxon>Nematoda</taxon>
        <taxon>Chromadorea</taxon>
        <taxon>Rhabditida</taxon>
        <taxon>Rhabditina</taxon>
        <taxon>Rhabditomorpha</taxon>
        <taxon>Rhabditoidea</taxon>
        <taxon>Rhabditidae</taxon>
        <taxon>Diploscapter</taxon>
    </lineage>
</organism>
<dbReference type="InterPro" id="IPR027268">
    <property type="entry name" value="Peptidase_M4/M1_CTD_sf"/>
</dbReference>
<dbReference type="GO" id="GO:0006508">
    <property type="term" value="P:proteolysis"/>
    <property type="evidence" value="ECO:0007669"/>
    <property type="project" value="UniProtKB-KW"/>
</dbReference>
<evidence type="ECO:0000256" key="7">
    <source>
        <dbReference type="ARBA" id="ARBA00023049"/>
    </source>
</evidence>
<dbReference type="GO" id="GO:0016020">
    <property type="term" value="C:membrane"/>
    <property type="evidence" value="ECO:0007669"/>
    <property type="project" value="TreeGrafter"/>
</dbReference>
<evidence type="ECO:0000256" key="3">
    <source>
        <dbReference type="ARBA" id="ARBA00022670"/>
    </source>
</evidence>
<dbReference type="Gene3D" id="2.60.40.1730">
    <property type="entry name" value="tricorn interacting facor f3 domain"/>
    <property type="match status" value="2"/>
</dbReference>
<evidence type="ECO:0000256" key="4">
    <source>
        <dbReference type="ARBA" id="ARBA00022723"/>
    </source>
</evidence>
<dbReference type="GO" id="GO:0005615">
    <property type="term" value="C:extracellular space"/>
    <property type="evidence" value="ECO:0007669"/>
    <property type="project" value="TreeGrafter"/>
</dbReference>
<accession>A0A2A2KNU1</accession>
<dbReference type="Pfam" id="PF01433">
    <property type="entry name" value="Peptidase_M1"/>
    <property type="match status" value="1"/>
</dbReference>
<keyword evidence="3" id="KW-0645">Protease</keyword>
<comment type="cofactor">
    <cofactor evidence="1">
        <name>Zn(2+)</name>
        <dbReference type="ChEBI" id="CHEBI:29105"/>
    </cofactor>
</comment>
<dbReference type="EMBL" id="LIAE01008046">
    <property type="protein sequence ID" value="PAV75661.1"/>
    <property type="molecule type" value="Genomic_DNA"/>
</dbReference>
<protein>
    <recommendedName>
        <fullName evidence="8">Peptidase M1 membrane alanine aminopeptidase domain-containing protein</fullName>
    </recommendedName>
</protein>
<dbReference type="OrthoDB" id="10031169at2759"/>
<comment type="similarity">
    <text evidence="2">Belongs to the peptidase M1 family.</text>
</comment>
<dbReference type="PRINTS" id="PR00756">
    <property type="entry name" value="ALADIPTASE"/>
</dbReference>
<dbReference type="InterPro" id="IPR050344">
    <property type="entry name" value="Peptidase_M1_aminopeptidases"/>
</dbReference>
<evidence type="ECO:0000256" key="1">
    <source>
        <dbReference type="ARBA" id="ARBA00001947"/>
    </source>
</evidence>
<keyword evidence="7" id="KW-0482">Metalloprotease</keyword>
<evidence type="ECO:0000313" key="9">
    <source>
        <dbReference type="EMBL" id="PAV75661.1"/>
    </source>
</evidence>
<dbReference type="GO" id="GO:0070006">
    <property type="term" value="F:metalloaminopeptidase activity"/>
    <property type="evidence" value="ECO:0007669"/>
    <property type="project" value="TreeGrafter"/>
</dbReference>
<evidence type="ECO:0000256" key="2">
    <source>
        <dbReference type="ARBA" id="ARBA00010136"/>
    </source>
</evidence>
<dbReference type="PANTHER" id="PTHR11533">
    <property type="entry name" value="PROTEASE M1 ZINC METALLOPROTEASE"/>
    <property type="match status" value="1"/>
</dbReference>
<dbReference type="SUPFAM" id="SSF63737">
    <property type="entry name" value="Leukotriene A4 hydrolase N-terminal domain"/>
    <property type="match status" value="1"/>
</dbReference>
<dbReference type="SUPFAM" id="SSF55486">
    <property type="entry name" value="Metalloproteases ('zincins'), catalytic domain"/>
    <property type="match status" value="1"/>
</dbReference>
<dbReference type="InterPro" id="IPR001930">
    <property type="entry name" value="Peptidase_M1"/>
</dbReference>
<proteinExistence type="inferred from homology"/>
<keyword evidence="10" id="KW-1185">Reference proteome</keyword>
<dbReference type="PANTHER" id="PTHR11533:SF293">
    <property type="entry name" value="AMINOPEPTIDASE-2-RELATED"/>
    <property type="match status" value="1"/>
</dbReference>
<dbReference type="STRING" id="2018661.A0A2A2KNU1"/>
<feature type="domain" description="Peptidase M1 membrane alanine aminopeptidase" evidence="8">
    <location>
        <begin position="193"/>
        <end position="392"/>
    </location>
</feature>
<reference evidence="9 10" key="1">
    <citation type="journal article" date="2017" name="Curr. Biol.">
        <title>Genome architecture and evolution of a unichromosomal asexual nematode.</title>
        <authorList>
            <person name="Fradin H."/>
            <person name="Zegar C."/>
            <person name="Gutwein M."/>
            <person name="Lucas J."/>
            <person name="Kovtun M."/>
            <person name="Corcoran D."/>
            <person name="Baugh L.R."/>
            <person name="Kiontke K."/>
            <person name="Gunsalus K."/>
            <person name="Fitch D.H."/>
            <person name="Piano F."/>
        </authorList>
    </citation>
    <scope>NUCLEOTIDE SEQUENCE [LARGE SCALE GENOMIC DNA]</scope>
    <source>
        <strain evidence="9">PF1309</strain>
    </source>
</reference>
<dbReference type="GO" id="GO:0005737">
    <property type="term" value="C:cytoplasm"/>
    <property type="evidence" value="ECO:0007669"/>
    <property type="project" value="TreeGrafter"/>
</dbReference>
<dbReference type="Proteomes" id="UP000218231">
    <property type="component" value="Unassembled WGS sequence"/>
</dbReference>
<name>A0A2A2KNU1_9BILA</name>
<keyword evidence="5" id="KW-0378">Hydrolase</keyword>
<evidence type="ECO:0000259" key="8">
    <source>
        <dbReference type="Pfam" id="PF01433"/>
    </source>
</evidence>
<dbReference type="GO" id="GO:0008270">
    <property type="term" value="F:zinc ion binding"/>
    <property type="evidence" value="ECO:0007669"/>
    <property type="project" value="InterPro"/>
</dbReference>
<evidence type="ECO:0000313" key="10">
    <source>
        <dbReference type="Proteomes" id="UP000218231"/>
    </source>
</evidence>
<dbReference type="InterPro" id="IPR014782">
    <property type="entry name" value="Peptidase_M1_dom"/>
</dbReference>
<comment type="caution">
    <text evidence="9">The sequence shown here is derived from an EMBL/GenBank/DDBJ whole genome shotgun (WGS) entry which is preliminary data.</text>
</comment>
<keyword evidence="6" id="KW-0862">Zinc</keyword>
<dbReference type="InterPro" id="IPR042097">
    <property type="entry name" value="Aminopeptidase_N-like_N_sf"/>
</dbReference>
<sequence length="720" mass="82709">MITVKIIEPTDKITLNVASLKISEVAYAKHKVDVNWSDSNHTYVAITSEYKYDSIYGEFTILLDEPGEIGEEYRIFIVFEGKIGTGKLGLNAMLDEKLNKSGYTYRLKLEYPGNWTALSNMDAETSHISPGEKDITGTARFKLTPKMPTYLLSFAIGPFISYHTTTRDGGVAVRAWGVPSDTVNEHRLEYIAKMAANCLDAMREYTGVKYPLEKLDNVVIPNDNYPGEGEEFWGIIMYREASIEDWLICHEVAHMWFGDLVTVDTWEELFVKEGWATYFEDKARKMVDPSMSGILDVDAVITKFDNAMQAEEAIKLSNSVENLANMKIINRNLRRPVFSGDDYQKPGSLFYMLADLIGDEAMKTVLNAFLTNNAYGSATHKELLDAFNNTEEANNIIYDWCGEPLNVTKFLLPYLEQAAFPIVSVKIVDGKYRFTQRFEYDVPSFNGLLETAKDASISNTNLVKLFLDEMHYFREARTQGKPFTMLRLVKLAELASSNHDEPNWKLLDKVKELFTLLSQLFLNYDTDYYTIYHNYLQKQFGDFAENYLFNEFENNTIDSFDQNMRRVILNGEIGFLLDRYRETRNSSAKKTLYAELCRNKIVENCSASGLRSGEFLNTDYFHSMGFGLISGRQKITPEIALTKMNETIHALSVDYINFELAEFASTKIYLDAFEQVIRELHEKDKSKIELLKKYHEIIKNQIKHYPRALKEIAKYIKSKS</sequence>
<dbReference type="AlphaFoldDB" id="A0A2A2KNU1"/>
<gene>
    <name evidence="9" type="ORF">WR25_15162</name>
</gene>
<evidence type="ECO:0000256" key="5">
    <source>
        <dbReference type="ARBA" id="ARBA00022801"/>
    </source>
</evidence>